<dbReference type="EMBL" id="CM042024">
    <property type="protein sequence ID" value="KAI3810841.1"/>
    <property type="molecule type" value="Genomic_DNA"/>
</dbReference>
<sequence length="163" mass="17113">MLGRDYPKTRTVFSPRAPVNGEAVVAPSQVESDGVRVSHSPEMHVHVPAGGIEHMHGVHDEQGSNLDLGIASEVGVHVSCVPDGLGVPMQAHEVNTNLEVDMEGLHGTLGTEAGANEMVTNVASDNDNAGLDVKKTGETGNKGKKSTSRAFVLMSMKSESNFS</sequence>
<gene>
    <name evidence="1" type="ORF">L1987_20464</name>
</gene>
<organism evidence="1 2">
    <name type="scientific">Smallanthus sonchifolius</name>
    <dbReference type="NCBI Taxonomy" id="185202"/>
    <lineage>
        <taxon>Eukaryota</taxon>
        <taxon>Viridiplantae</taxon>
        <taxon>Streptophyta</taxon>
        <taxon>Embryophyta</taxon>
        <taxon>Tracheophyta</taxon>
        <taxon>Spermatophyta</taxon>
        <taxon>Magnoliopsida</taxon>
        <taxon>eudicotyledons</taxon>
        <taxon>Gunneridae</taxon>
        <taxon>Pentapetalae</taxon>
        <taxon>asterids</taxon>
        <taxon>campanulids</taxon>
        <taxon>Asterales</taxon>
        <taxon>Asteraceae</taxon>
        <taxon>Asteroideae</taxon>
        <taxon>Heliantheae alliance</taxon>
        <taxon>Millerieae</taxon>
        <taxon>Smallanthus</taxon>
    </lineage>
</organism>
<name>A0ACB9ITR4_9ASTR</name>
<proteinExistence type="predicted"/>
<comment type="caution">
    <text evidence="1">The sequence shown here is derived from an EMBL/GenBank/DDBJ whole genome shotgun (WGS) entry which is preliminary data.</text>
</comment>
<protein>
    <submittedName>
        <fullName evidence="1">Uncharacterized protein</fullName>
    </submittedName>
</protein>
<evidence type="ECO:0000313" key="2">
    <source>
        <dbReference type="Proteomes" id="UP001056120"/>
    </source>
</evidence>
<reference evidence="2" key="1">
    <citation type="journal article" date="2022" name="Mol. Ecol. Resour.">
        <title>The genomes of chicory, endive, great burdock and yacon provide insights into Asteraceae palaeo-polyploidization history and plant inulin production.</title>
        <authorList>
            <person name="Fan W."/>
            <person name="Wang S."/>
            <person name="Wang H."/>
            <person name="Wang A."/>
            <person name="Jiang F."/>
            <person name="Liu H."/>
            <person name="Zhao H."/>
            <person name="Xu D."/>
            <person name="Zhang Y."/>
        </authorList>
    </citation>
    <scope>NUCLEOTIDE SEQUENCE [LARGE SCALE GENOMIC DNA]</scope>
    <source>
        <strain evidence="2">cv. Yunnan</strain>
    </source>
</reference>
<dbReference type="Proteomes" id="UP001056120">
    <property type="component" value="Linkage Group LG07"/>
</dbReference>
<keyword evidence="2" id="KW-1185">Reference proteome</keyword>
<reference evidence="1 2" key="2">
    <citation type="journal article" date="2022" name="Mol. Ecol. Resour.">
        <title>The genomes of chicory, endive, great burdock and yacon provide insights into Asteraceae paleo-polyploidization history and plant inulin production.</title>
        <authorList>
            <person name="Fan W."/>
            <person name="Wang S."/>
            <person name="Wang H."/>
            <person name="Wang A."/>
            <person name="Jiang F."/>
            <person name="Liu H."/>
            <person name="Zhao H."/>
            <person name="Xu D."/>
            <person name="Zhang Y."/>
        </authorList>
    </citation>
    <scope>NUCLEOTIDE SEQUENCE [LARGE SCALE GENOMIC DNA]</scope>
    <source>
        <strain evidence="2">cv. Yunnan</strain>
        <tissue evidence="1">Leaves</tissue>
    </source>
</reference>
<evidence type="ECO:0000313" key="1">
    <source>
        <dbReference type="EMBL" id="KAI3810841.1"/>
    </source>
</evidence>
<accession>A0ACB9ITR4</accession>